<dbReference type="PANTHER" id="PTHR43863:SF2">
    <property type="entry name" value="MALTASE-GLUCOAMYLASE"/>
    <property type="match status" value="1"/>
</dbReference>
<dbReference type="Gene3D" id="2.60.40.1180">
    <property type="entry name" value="Golgi alpha-mannosidase II"/>
    <property type="match status" value="1"/>
</dbReference>
<dbReference type="PANTHER" id="PTHR43863">
    <property type="entry name" value="HYDROLASE, PUTATIVE (AFU_ORTHOLOGUE AFUA_1G03140)-RELATED"/>
    <property type="match status" value="1"/>
</dbReference>
<dbReference type="Pfam" id="PF13802">
    <property type="entry name" value="Gal_mutarotas_2"/>
    <property type="match status" value="1"/>
</dbReference>
<evidence type="ECO:0000256" key="1">
    <source>
        <dbReference type="ARBA" id="ARBA00007806"/>
    </source>
</evidence>
<dbReference type="InterPro" id="IPR048395">
    <property type="entry name" value="Glyco_hydro_31_C"/>
</dbReference>
<keyword evidence="7" id="KW-1185">Reference proteome</keyword>
<dbReference type="SUPFAM" id="SSF74650">
    <property type="entry name" value="Galactose mutarotase-like"/>
    <property type="match status" value="1"/>
</dbReference>
<dbReference type="CDD" id="cd14752">
    <property type="entry name" value="GH31_N"/>
    <property type="match status" value="1"/>
</dbReference>
<dbReference type="Pfam" id="PF01055">
    <property type="entry name" value="Glyco_hydro_31_2nd"/>
    <property type="match status" value="1"/>
</dbReference>
<dbReference type="CDD" id="cd06593">
    <property type="entry name" value="GH31_xylosidase_YicI"/>
    <property type="match status" value="1"/>
</dbReference>
<evidence type="ECO:0000313" key="6">
    <source>
        <dbReference type="EMBL" id="MFB9468845.1"/>
    </source>
</evidence>
<dbReference type="InterPro" id="IPR011013">
    <property type="entry name" value="Gal_mutarotase_sf_dom"/>
</dbReference>
<comment type="caution">
    <text evidence="6">The sequence shown here is derived from an EMBL/GenBank/DDBJ whole genome shotgun (WGS) entry which is preliminary data.</text>
</comment>
<dbReference type="EMBL" id="JBHMCF010000003">
    <property type="protein sequence ID" value="MFB9468845.1"/>
    <property type="molecule type" value="Genomic_DNA"/>
</dbReference>
<dbReference type="InterPro" id="IPR051816">
    <property type="entry name" value="Glycosyl_Hydrolase_31"/>
</dbReference>
<protein>
    <submittedName>
        <fullName evidence="6">TIM-barrel domain-containing protein</fullName>
    </submittedName>
</protein>
<accession>A0ABV5NEX9</accession>
<dbReference type="SUPFAM" id="SSF51011">
    <property type="entry name" value="Glycosyl hydrolase domain"/>
    <property type="match status" value="1"/>
</dbReference>
<comment type="similarity">
    <text evidence="1 2">Belongs to the glycosyl hydrolase 31 family.</text>
</comment>
<evidence type="ECO:0000256" key="2">
    <source>
        <dbReference type="RuleBase" id="RU361185"/>
    </source>
</evidence>
<dbReference type="RefSeq" id="WP_379482658.1">
    <property type="nucleotide sequence ID" value="NZ_JBHMCF010000003.1"/>
</dbReference>
<name>A0ABV5NEX9_9ACTN</name>
<dbReference type="InterPro" id="IPR013780">
    <property type="entry name" value="Glyco_hydro_b"/>
</dbReference>
<dbReference type="Pfam" id="PF21365">
    <property type="entry name" value="Glyco_hydro_31_3rd"/>
    <property type="match status" value="1"/>
</dbReference>
<evidence type="ECO:0000259" key="4">
    <source>
        <dbReference type="Pfam" id="PF13802"/>
    </source>
</evidence>
<dbReference type="Gene3D" id="3.20.20.80">
    <property type="entry name" value="Glycosidases"/>
    <property type="match status" value="1"/>
</dbReference>
<dbReference type="Gene3D" id="2.60.40.1760">
    <property type="entry name" value="glycosyl hydrolase (family 31)"/>
    <property type="match status" value="1"/>
</dbReference>
<evidence type="ECO:0000259" key="3">
    <source>
        <dbReference type="Pfam" id="PF01055"/>
    </source>
</evidence>
<sequence>MPYRPPLVAHEYFVADPPELPVRERGEGGLSALASAELLAADGAEVLLKAVTTAQETLVVQVGVAGEGVIRVRLSDDATARPRSERAIALVTPGTYAEARAVTEPGEPILIDAGPLRAEIGLSPWHLRFTDASGATLVEQDRGHTDISGRMRTLPFGRSRAAGTPVAYHESFTAVPDEAFSGFGESFTRLDKRGQRPVMWNFDAFGAESQRAYKNVPLYLSSRGYGVLVDSGAPVEFDVCQSTHSVVQIVVPDDVLDYYVIAGPTPPEVLERYDRLTCRPSLPPKWAFGTWISSGFCVDSQERVLARARTIRERGIPCDVLHLDTYWQTDGHWSDLRWDAKNFPDPERMLAELDTMGFKVCLWMNPYVSHLSPIFREAAEAGYFLKNQAGLVYVADCWHGSFPACGIVDFTNPAAVAWFKDLLRPLLRQGVAAFKTDFAEGVPADAVAFNGMSGTDLHNVYTLLFNDVVAEVTREVNGHDLVWARSSYLGGQRHSAQWGGDTYTSYAAMGSTIRGGLAHGLSGVPFWSHDAGGFTGRPTDDLYVRWTQFGALSPLLRLHGTTTREPWEFPAVEAEAVAALRLRYRLMPYLYSAAVEAARTGAPMMRALCVDHPDDPVAWQADLEYLLGRDLLVAPMTAPDGVRQVYLPHGRWVDYWTGEVLEGARYVRIGRPLDQIPLFVRYGALIPVQEEGDTVDVPPEITLVAFGGGDGTVHIHDADGLTVAVATRDGDELRVAVTGPKRVTGVDIVPVAGAPARAVIS</sequence>
<keyword evidence="2" id="KW-0378">Hydrolase</keyword>
<dbReference type="InterPro" id="IPR025887">
    <property type="entry name" value="Glyco_hydro_31_N_dom"/>
</dbReference>
<organism evidence="6 7">
    <name type="scientific">Nonomuraea salmonea</name>
    <dbReference type="NCBI Taxonomy" id="46181"/>
    <lineage>
        <taxon>Bacteria</taxon>
        <taxon>Bacillati</taxon>
        <taxon>Actinomycetota</taxon>
        <taxon>Actinomycetes</taxon>
        <taxon>Streptosporangiales</taxon>
        <taxon>Streptosporangiaceae</taxon>
        <taxon>Nonomuraea</taxon>
    </lineage>
</organism>
<feature type="domain" description="Glycoside hydrolase family 31 TIM barrel" evidence="3">
    <location>
        <begin position="280"/>
        <end position="593"/>
    </location>
</feature>
<dbReference type="InterPro" id="IPR017853">
    <property type="entry name" value="GH"/>
</dbReference>
<reference evidence="6 7" key="1">
    <citation type="submission" date="2024-09" db="EMBL/GenBank/DDBJ databases">
        <authorList>
            <person name="Sun Q."/>
            <person name="Mori K."/>
        </authorList>
    </citation>
    <scope>NUCLEOTIDE SEQUENCE [LARGE SCALE GENOMIC DNA]</scope>
    <source>
        <strain evidence="6 7">JCM 3324</strain>
    </source>
</reference>
<keyword evidence="2" id="KW-0326">Glycosidase</keyword>
<dbReference type="SUPFAM" id="SSF51445">
    <property type="entry name" value="(Trans)glycosidases"/>
    <property type="match status" value="1"/>
</dbReference>
<feature type="domain" description="Glycosyl hydrolase family 31 C-terminal" evidence="5">
    <location>
        <begin position="601"/>
        <end position="686"/>
    </location>
</feature>
<dbReference type="Proteomes" id="UP001589568">
    <property type="component" value="Unassembled WGS sequence"/>
</dbReference>
<gene>
    <name evidence="6" type="ORF">ACFFR3_04970</name>
</gene>
<feature type="domain" description="Glycoside hydrolase family 31 N-terminal" evidence="4">
    <location>
        <begin position="60"/>
        <end position="238"/>
    </location>
</feature>
<evidence type="ECO:0000259" key="5">
    <source>
        <dbReference type="Pfam" id="PF21365"/>
    </source>
</evidence>
<proteinExistence type="inferred from homology"/>
<dbReference type="InterPro" id="IPR000322">
    <property type="entry name" value="Glyco_hydro_31_TIM"/>
</dbReference>
<evidence type="ECO:0000313" key="7">
    <source>
        <dbReference type="Proteomes" id="UP001589568"/>
    </source>
</evidence>